<gene>
    <name evidence="2" type="ORF">DUPY_04570</name>
</gene>
<evidence type="ECO:0000256" key="1">
    <source>
        <dbReference type="SAM" id="Phobius"/>
    </source>
</evidence>
<keyword evidence="1" id="KW-0812">Transmembrane</keyword>
<comment type="caution">
    <text evidence="2">The sequence shown here is derived from an EMBL/GenBank/DDBJ whole genome shotgun (WGS) entry which is preliminary data.</text>
</comment>
<keyword evidence="1" id="KW-1133">Transmembrane helix</keyword>
<accession>A0A1E7X6V9</accession>
<keyword evidence="1" id="KW-0472">Membrane</keyword>
<feature type="transmembrane region" description="Helical" evidence="1">
    <location>
        <begin position="119"/>
        <end position="141"/>
    </location>
</feature>
<sequence>MSKKVYHDTTCAALTSGMMSFSDDTLIAYADGQLDAATRRAIEHAMQRDASLQRRVARLRATRDVFMHAPRFTSHSSPTPPASAPHHGKVVHLAAVRAQRVAVQQAARKAQAARWSWRVWTALGVTLVAGLLAGRFALIYWQPAWLGESPAAPTTIISRNGMLVAQGKLDLALSQQMGGAAPSEGDVRVGLSFLSNQSGYCRTFTLVGLSQDLVGVACRASAEWRVPVLVQNMRPAPQMSAQRVAGTEMPTAVLEAIDQRIVGGMMDARAEQEALRRNWQR</sequence>
<evidence type="ECO:0008006" key="4">
    <source>
        <dbReference type="Google" id="ProtNLM"/>
    </source>
</evidence>
<protein>
    <recommendedName>
        <fullName evidence="4">Anti-sigma factor</fullName>
    </recommendedName>
</protein>
<reference evidence="3" key="1">
    <citation type="journal article" date="2016" name="Front. Microbiol.">
        <title>Molecular Keys to the Janthinobacterium and Duganella spp. Interaction with the Plant Pathogen Fusarium graminearum.</title>
        <authorList>
            <person name="Haack F.S."/>
            <person name="Poehlein A."/>
            <person name="Kroger C."/>
            <person name="Voigt C.A."/>
            <person name="Piepenbring M."/>
            <person name="Bode H.B."/>
            <person name="Daniel R."/>
            <person name="Schafer W."/>
            <person name="Streit W.R."/>
        </authorList>
    </citation>
    <scope>NUCLEOTIDE SEQUENCE [LARGE SCALE GENOMIC DNA]</scope>
    <source>
        <strain evidence="3">T54</strain>
    </source>
</reference>
<dbReference type="EMBL" id="LROM01000034">
    <property type="protein sequence ID" value="OFA08829.1"/>
    <property type="molecule type" value="Genomic_DNA"/>
</dbReference>
<evidence type="ECO:0000313" key="3">
    <source>
        <dbReference type="Proteomes" id="UP000175989"/>
    </source>
</evidence>
<organism evidence="2 3">
    <name type="scientific">Duganella phyllosphaerae</name>
    <dbReference type="NCBI Taxonomy" id="762836"/>
    <lineage>
        <taxon>Bacteria</taxon>
        <taxon>Pseudomonadati</taxon>
        <taxon>Pseudomonadota</taxon>
        <taxon>Betaproteobacteria</taxon>
        <taxon>Burkholderiales</taxon>
        <taxon>Oxalobacteraceae</taxon>
        <taxon>Telluria group</taxon>
        <taxon>Duganella</taxon>
    </lineage>
</organism>
<evidence type="ECO:0000313" key="2">
    <source>
        <dbReference type="EMBL" id="OFA08829.1"/>
    </source>
</evidence>
<proteinExistence type="predicted"/>
<name>A0A1E7X6V9_9BURK</name>
<keyword evidence="3" id="KW-1185">Reference proteome</keyword>
<dbReference type="PATRIC" id="fig|762836.4.peg.487"/>
<dbReference type="AlphaFoldDB" id="A0A1E7X6V9"/>
<dbReference type="Proteomes" id="UP000175989">
    <property type="component" value="Unassembled WGS sequence"/>
</dbReference>